<protein>
    <recommendedName>
        <fullName evidence="13">Transient receptor ion channel domain-containing protein</fullName>
    </recommendedName>
</protein>
<evidence type="ECO:0000313" key="14">
    <source>
        <dbReference type="EMBL" id="CAC5392776.1"/>
    </source>
</evidence>
<evidence type="ECO:0000256" key="8">
    <source>
        <dbReference type="ARBA" id="ARBA00023136"/>
    </source>
</evidence>
<dbReference type="PANTHER" id="PTHR10117:SF79">
    <property type="entry name" value="SHORT TRANSIENT RECEPTOR POTENTIAL CHANNEL 3-LIKE"/>
    <property type="match status" value="1"/>
</dbReference>
<dbReference type="InterPro" id="IPR002153">
    <property type="entry name" value="TRPC_channel"/>
</dbReference>
<dbReference type="InterPro" id="IPR036770">
    <property type="entry name" value="Ankyrin_rpt-contain_sf"/>
</dbReference>
<dbReference type="SMART" id="SM00248">
    <property type="entry name" value="ANK"/>
    <property type="match status" value="3"/>
</dbReference>
<dbReference type="SMART" id="SM01420">
    <property type="entry name" value="TRP_2"/>
    <property type="match status" value="1"/>
</dbReference>
<dbReference type="Pfam" id="PF00520">
    <property type="entry name" value="Ion_trans"/>
    <property type="match status" value="1"/>
</dbReference>
<feature type="transmembrane region" description="Helical" evidence="12">
    <location>
        <begin position="466"/>
        <end position="484"/>
    </location>
</feature>
<feature type="transmembrane region" description="Helical" evidence="12">
    <location>
        <begin position="357"/>
        <end position="381"/>
    </location>
</feature>
<dbReference type="PRINTS" id="PR01097">
    <property type="entry name" value="TRNSRECEPTRP"/>
</dbReference>
<gene>
    <name evidence="14" type="ORF">MCOR_27687</name>
</gene>
<dbReference type="GO" id="GO:0007338">
    <property type="term" value="P:single fertilization"/>
    <property type="evidence" value="ECO:0007669"/>
    <property type="project" value="TreeGrafter"/>
</dbReference>
<feature type="domain" description="Transient receptor ion channel" evidence="13">
    <location>
        <begin position="209"/>
        <end position="271"/>
    </location>
</feature>
<feature type="repeat" description="ANK" evidence="10">
    <location>
        <begin position="174"/>
        <end position="206"/>
    </location>
</feature>
<keyword evidence="8 12" id="KW-0472">Membrane</keyword>
<feature type="compositionally biased region" description="Basic and acidic residues" evidence="11">
    <location>
        <begin position="788"/>
        <end position="801"/>
    </location>
</feature>
<evidence type="ECO:0000313" key="15">
    <source>
        <dbReference type="Proteomes" id="UP000507470"/>
    </source>
</evidence>
<feature type="transmembrane region" description="Helical" evidence="12">
    <location>
        <begin position="616"/>
        <end position="638"/>
    </location>
</feature>
<evidence type="ECO:0000259" key="13">
    <source>
        <dbReference type="SMART" id="SM01420"/>
    </source>
</evidence>
<dbReference type="NCBIfam" id="TIGR00870">
    <property type="entry name" value="trp"/>
    <property type="match status" value="1"/>
</dbReference>
<keyword evidence="7" id="KW-0406">Ion transport</keyword>
<dbReference type="GO" id="GO:0005886">
    <property type="term" value="C:plasma membrane"/>
    <property type="evidence" value="ECO:0007669"/>
    <property type="project" value="TreeGrafter"/>
</dbReference>
<feature type="transmembrane region" description="Helical" evidence="12">
    <location>
        <begin position="699"/>
        <end position="720"/>
    </location>
</feature>
<keyword evidence="6 10" id="KW-0040">ANK repeat</keyword>
<dbReference type="GO" id="GO:0034703">
    <property type="term" value="C:cation channel complex"/>
    <property type="evidence" value="ECO:0007669"/>
    <property type="project" value="TreeGrafter"/>
</dbReference>
<accession>A0A6J8CBQ1</accession>
<proteinExistence type="predicted"/>
<dbReference type="GO" id="GO:0051480">
    <property type="term" value="P:regulation of cytosolic calcium ion concentration"/>
    <property type="evidence" value="ECO:0007669"/>
    <property type="project" value="TreeGrafter"/>
</dbReference>
<evidence type="ECO:0000256" key="2">
    <source>
        <dbReference type="ARBA" id="ARBA00022448"/>
    </source>
</evidence>
<feature type="transmembrane region" description="Helical" evidence="12">
    <location>
        <begin position="505"/>
        <end position="523"/>
    </location>
</feature>
<keyword evidence="5 12" id="KW-1133">Transmembrane helix</keyword>
<feature type="region of interest" description="Disordered" evidence="11">
    <location>
        <begin position="995"/>
        <end position="1030"/>
    </location>
</feature>
<dbReference type="Pfam" id="PF12796">
    <property type="entry name" value="Ank_2"/>
    <property type="match status" value="1"/>
</dbReference>
<dbReference type="OrthoDB" id="2373987at2759"/>
<dbReference type="AlphaFoldDB" id="A0A6J8CBQ1"/>
<feature type="transmembrane region" description="Helical" evidence="12">
    <location>
        <begin position="393"/>
        <end position="416"/>
    </location>
</feature>
<feature type="compositionally biased region" description="Basic and acidic residues" evidence="11">
    <location>
        <begin position="1011"/>
        <end position="1030"/>
    </location>
</feature>
<dbReference type="InterPro" id="IPR002110">
    <property type="entry name" value="Ankyrin_rpt"/>
</dbReference>
<keyword evidence="15" id="KW-1185">Reference proteome</keyword>
<evidence type="ECO:0000256" key="7">
    <source>
        <dbReference type="ARBA" id="ARBA00023065"/>
    </source>
</evidence>
<keyword evidence="9" id="KW-0407">Ion channel</keyword>
<keyword evidence="3 12" id="KW-0812">Transmembrane</keyword>
<dbReference type="PANTHER" id="PTHR10117">
    <property type="entry name" value="TRANSIENT RECEPTOR POTENTIAL CHANNEL"/>
    <property type="match status" value="1"/>
</dbReference>
<dbReference type="Proteomes" id="UP000507470">
    <property type="component" value="Unassembled WGS sequence"/>
</dbReference>
<dbReference type="Gene3D" id="1.10.287.70">
    <property type="match status" value="1"/>
</dbReference>
<dbReference type="Pfam" id="PF08344">
    <property type="entry name" value="TRP_2"/>
    <property type="match status" value="1"/>
</dbReference>
<evidence type="ECO:0000256" key="6">
    <source>
        <dbReference type="ARBA" id="ARBA00023043"/>
    </source>
</evidence>
<feature type="region of interest" description="Disordered" evidence="11">
    <location>
        <begin position="788"/>
        <end position="833"/>
    </location>
</feature>
<reference evidence="14 15" key="1">
    <citation type="submission" date="2020-06" db="EMBL/GenBank/DDBJ databases">
        <authorList>
            <person name="Li R."/>
            <person name="Bekaert M."/>
        </authorList>
    </citation>
    <scope>NUCLEOTIDE SEQUENCE [LARGE SCALE GENOMIC DNA]</scope>
    <source>
        <strain evidence="15">wild</strain>
    </source>
</reference>
<evidence type="ECO:0000256" key="9">
    <source>
        <dbReference type="ARBA" id="ARBA00023303"/>
    </source>
</evidence>
<name>A0A6J8CBQ1_MYTCO</name>
<comment type="subcellular location">
    <subcellularLocation>
        <location evidence="1">Membrane</location>
        <topology evidence="1">Multi-pass membrane protein</topology>
    </subcellularLocation>
</comment>
<dbReference type="InterPro" id="IPR013555">
    <property type="entry name" value="TRP_dom"/>
</dbReference>
<organism evidence="14 15">
    <name type="scientific">Mytilus coruscus</name>
    <name type="common">Sea mussel</name>
    <dbReference type="NCBI Taxonomy" id="42192"/>
    <lineage>
        <taxon>Eukaryota</taxon>
        <taxon>Metazoa</taxon>
        <taxon>Spiralia</taxon>
        <taxon>Lophotrochozoa</taxon>
        <taxon>Mollusca</taxon>
        <taxon>Bivalvia</taxon>
        <taxon>Autobranchia</taxon>
        <taxon>Pteriomorphia</taxon>
        <taxon>Mytilida</taxon>
        <taxon>Mytiloidea</taxon>
        <taxon>Mytilidae</taxon>
        <taxon>Mytilinae</taxon>
        <taxon>Mytilus</taxon>
    </lineage>
</organism>
<dbReference type="PROSITE" id="PS50088">
    <property type="entry name" value="ANK_REPEAT"/>
    <property type="match status" value="2"/>
</dbReference>
<feature type="compositionally biased region" description="Low complexity" evidence="11">
    <location>
        <begin position="998"/>
        <end position="1009"/>
    </location>
</feature>
<evidence type="ECO:0000256" key="3">
    <source>
        <dbReference type="ARBA" id="ARBA00022692"/>
    </source>
</evidence>
<dbReference type="PROSITE" id="PS50297">
    <property type="entry name" value="ANK_REP_REGION"/>
    <property type="match status" value="1"/>
</dbReference>
<dbReference type="InterPro" id="IPR005821">
    <property type="entry name" value="Ion_trans_dom"/>
</dbReference>
<evidence type="ECO:0000256" key="10">
    <source>
        <dbReference type="PROSITE-ProRule" id="PRU00023"/>
    </source>
</evidence>
<evidence type="ECO:0000256" key="11">
    <source>
        <dbReference type="SAM" id="MobiDB-lite"/>
    </source>
</evidence>
<evidence type="ECO:0000256" key="1">
    <source>
        <dbReference type="ARBA" id="ARBA00004141"/>
    </source>
</evidence>
<dbReference type="SUPFAM" id="SSF48403">
    <property type="entry name" value="Ankyrin repeat"/>
    <property type="match status" value="1"/>
</dbReference>
<dbReference type="GO" id="GO:0015279">
    <property type="term" value="F:store-operated calcium channel activity"/>
    <property type="evidence" value="ECO:0007669"/>
    <property type="project" value="TreeGrafter"/>
</dbReference>
<evidence type="ECO:0000256" key="4">
    <source>
        <dbReference type="ARBA" id="ARBA00022737"/>
    </source>
</evidence>
<dbReference type="GO" id="GO:0070679">
    <property type="term" value="F:inositol 1,4,5 trisphosphate binding"/>
    <property type="evidence" value="ECO:0007669"/>
    <property type="project" value="TreeGrafter"/>
</dbReference>
<evidence type="ECO:0000256" key="5">
    <source>
        <dbReference type="ARBA" id="ARBA00022989"/>
    </source>
</evidence>
<keyword evidence="4" id="KW-0677">Repeat</keyword>
<feature type="repeat" description="ANK" evidence="10">
    <location>
        <begin position="92"/>
        <end position="124"/>
    </location>
</feature>
<dbReference type="EMBL" id="CACVKT020005076">
    <property type="protein sequence ID" value="CAC5392776.1"/>
    <property type="molecule type" value="Genomic_DNA"/>
</dbReference>
<keyword evidence="2" id="KW-0813">Transport</keyword>
<sequence>MCTDDWTDLMDSGQDRIARTADNSIDSSYQRTGRDKRNVQKFTLGEKYHGFNRSLSTLEEEFIYAAEFGDIPTVQKILDENQSFNVDYHDIIGRTPLRLAVGNEHREVVELLLDRSNIANIHEALLQAISAGHEQIAETILKHPKYIDVKRENKRFGETDYFFNTTSEDSPFSADITPLILASERNQFEIIQLLLLRGDTINKPHHYYCNCQECSNKLQFDQLRLAKTRLNAYKGLASGAYISLSSKDPILTAFELARELRRVAKVEKYYKNEYLALADQLSEYIVKLLDKVRGHDELEILLNKKGRDSDDESYELLSRLKLAIHYNEKKFVAHPSCQQKLVSIWYDDLRSLERSNWFFRSMMVGCVTITYPFIALLYMIAPKSKIGRFTKYPCIKFIGHAISFITFLIMIVVSSVSEMPNIANRNFSRNERSTAFVHYSEFRNSVISNHAQIPQVLPEDFALRTFKPEVIHMLLTIWIVGMLWQELKQVYAEGFYDYFDSLYNYLDVAVLTLYITSFTMRYVSIMKVNQSIDYFESQEHWYALGNGSKQAESNWYWLPADRYFWHALDPHNISEGLFAIANIISFTRLSFLLPANELFGPMQISLARMITDILKFVIIFLVVFVAFMVGLHNLYWYYPVDVRSQVQFGTLSSNISAKAENHFGIIDKTFITVFWSLFGRGDPDVVELGDFDSYFIENVGYVIFGAYNISTVIVLLNMLIAMMSRSFEIIQEEADTEWKFARTKLYMEYIRDDATLPIPFNIVPTPKALLRIFQFFCKSCCPQKSEADVKPHPGRVKDREMFNSANSPAAETATAGWEENRNGSSEQSKGIKRFRERNNTTNGFVRCDSDPNLVYVSLTYKRVMKRIVKRYIFDVQREDDASEVDFDELKQDISSFRYEMLNYVSKKDTNNELLADKMKYLDLKLNKLIDQQNVLITSLLNINNTSDQFKSLSLASSISTCDSDVSSSSGDSFSSKRNMGNGTCSVLHDIAEEHIGDAPSSSPSANTSSDVRQRTPSEKRRNFQKDEKEIDSVCTEQVEMTVFDREDLNEVVVAHDDFSSSLSGSIHDFHL</sequence>
<evidence type="ECO:0000256" key="12">
    <source>
        <dbReference type="SAM" id="Phobius"/>
    </source>
</evidence>
<dbReference type="Gene3D" id="1.25.40.20">
    <property type="entry name" value="Ankyrin repeat-containing domain"/>
    <property type="match status" value="1"/>
</dbReference>